<evidence type="ECO:0000256" key="4">
    <source>
        <dbReference type="ARBA" id="ARBA00023125"/>
    </source>
</evidence>
<dbReference type="KEGG" id="nao:Y958_08050"/>
<accession>A0A248JQF6</accession>
<dbReference type="InterPro" id="IPR004839">
    <property type="entry name" value="Aminotransferase_I/II_large"/>
</dbReference>
<evidence type="ECO:0000313" key="8">
    <source>
        <dbReference type="Proteomes" id="UP000197153"/>
    </source>
</evidence>
<evidence type="ECO:0000256" key="5">
    <source>
        <dbReference type="ARBA" id="ARBA00023163"/>
    </source>
</evidence>
<dbReference type="InterPro" id="IPR015422">
    <property type="entry name" value="PyrdxlP-dep_Trfase_small"/>
</dbReference>
<dbReference type="InterPro" id="IPR036390">
    <property type="entry name" value="WH_DNA-bd_sf"/>
</dbReference>
<organism evidence="7 8">
    <name type="scientific">Nitrospirillum viridazoti CBAmc</name>
    <dbReference type="NCBI Taxonomy" id="1441467"/>
    <lineage>
        <taxon>Bacteria</taxon>
        <taxon>Pseudomonadati</taxon>
        <taxon>Pseudomonadota</taxon>
        <taxon>Alphaproteobacteria</taxon>
        <taxon>Rhodospirillales</taxon>
        <taxon>Azospirillaceae</taxon>
        <taxon>Nitrospirillum</taxon>
        <taxon>Nitrospirillum viridazoti</taxon>
    </lineage>
</organism>
<evidence type="ECO:0000259" key="6">
    <source>
        <dbReference type="PROSITE" id="PS50949"/>
    </source>
</evidence>
<name>A0A248JQF6_9PROT</name>
<keyword evidence="5" id="KW-0804">Transcription</keyword>
<dbReference type="Proteomes" id="UP000197153">
    <property type="component" value="Chromosome 1"/>
</dbReference>
<dbReference type="CDD" id="cd00609">
    <property type="entry name" value="AAT_like"/>
    <property type="match status" value="1"/>
</dbReference>
<dbReference type="GO" id="GO:0030170">
    <property type="term" value="F:pyridoxal phosphate binding"/>
    <property type="evidence" value="ECO:0007669"/>
    <property type="project" value="InterPro"/>
</dbReference>
<reference evidence="7 8" key="1">
    <citation type="submission" date="2017-06" db="EMBL/GenBank/DDBJ databases">
        <title>Complete genome sequence of Nitrospirillum amazonense strain CBAmC, an endophytic nitrogen-fixing and plant growth-promoting bacterium, isolated from sugarcane.</title>
        <authorList>
            <person name="Schwab S."/>
            <person name="dos Santos Teixeira K.R."/>
            <person name="Simoes Araujo J.L."/>
            <person name="Soares Vidal M."/>
            <person name="Borges de Freitas H.R."/>
            <person name="Rivello Crivelaro A.L."/>
            <person name="Bueno de Camargo Nunes A."/>
            <person name="dos Santos C.M."/>
            <person name="Palmeira da Silva Rosa D."/>
            <person name="da Silva Padilha D."/>
            <person name="da Silva E."/>
            <person name="Araujo Terra L."/>
            <person name="Soares Mendes V."/>
            <person name="Farinelli L."/>
            <person name="Magalhaes Cruz L."/>
            <person name="Baldani J.I."/>
        </authorList>
    </citation>
    <scope>NUCLEOTIDE SEQUENCE [LARGE SCALE GENOMIC DNA]</scope>
    <source>
        <strain evidence="7 8">CBAmC</strain>
    </source>
</reference>
<dbReference type="PANTHER" id="PTHR46577">
    <property type="entry name" value="HTH-TYPE TRANSCRIPTIONAL REGULATORY PROTEIN GABR"/>
    <property type="match status" value="1"/>
</dbReference>
<gene>
    <name evidence="7" type="ORF">Y958_08050</name>
</gene>
<dbReference type="GO" id="GO:0003700">
    <property type="term" value="F:DNA-binding transcription factor activity"/>
    <property type="evidence" value="ECO:0007669"/>
    <property type="project" value="InterPro"/>
</dbReference>
<dbReference type="SUPFAM" id="SSF46785">
    <property type="entry name" value="Winged helix' DNA-binding domain"/>
    <property type="match status" value="1"/>
</dbReference>
<proteinExistence type="inferred from homology"/>
<dbReference type="InterPro" id="IPR015424">
    <property type="entry name" value="PyrdxlP-dep_Trfase"/>
</dbReference>
<dbReference type="Gene3D" id="3.40.640.10">
    <property type="entry name" value="Type I PLP-dependent aspartate aminotransferase-like (Major domain)"/>
    <property type="match status" value="1"/>
</dbReference>
<keyword evidence="3" id="KW-0805">Transcription regulation</keyword>
<dbReference type="SMART" id="SM00345">
    <property type="entry name" value="HTH_GNTR"/>
    <property type="match status" value="1"/>
</dbReference>
<dbReference type="PANTHER" id="PTHR46577:SF2">
    <property type="entry name" value="TRANSCRIPTIONAL REGULATORY PROTEIN"/>
    <property type="match status" value="1"/>
</dbReference>
<dbReference type="SUPFAM" id="SSF53383">
    <property type="entry name" value="PLP-dependent transferases"/>
    <property type="match status" value="1"/>
</dbReference>
<dbReference type="GO" id="GO:0003677">
    <property type="term" value="F:DNA binding"/>
    <property type="evidence" value="ECO:0007669"/>
    <property type="project" value="UniProtKB-KW"/>
</dbReference>
<keyword evidence="4" id="KW-0238">DNA-binding</keyword>
<dbReference type="CDD" id="cd07377">
    <property type="entry name" value="WHTH_GntR"/>
    <property type="match status" value="1"/>
</dbReference>
<protein>
    <submittedName>
        <fullName evidence="7">GntR family transcriptional regulator</fullName>
    </submittedName>
</protein>
<dbReference type="EMBL" id="CP022110">
    <property type="protein sequence ID" value="ASG20766.1"/>
    <property type="molecule type" value="Genomic_DNA"/>
</dbReference>
<keyword evidence="2" id="KW-0663">Pyridoxal phosphate</keyword>
<dbReference type="Pfam" id="PF00155">
    <property type="entry name" value="Aminotran_1_2"/>
    <property type="match status" value="1"/>
</dbReference>
<dbReference type="AlphaFoldDB" id="A0A248JQF6"/>
<dbReference type="Gene3D" id="3.90.1150.10">
    <property type="entry name" value="Aspartate Aminotransferase, domain 1"/>
    <property type="match status" value="1"/>
</dbReference>
<evidence type="ECO:0000256" key="1">
    <source>
        <dbReference type="ARBA" id="ARBA00005384"/>
    </source>
</evidence>
<dbReference type="PRINTS" id="PR00035">
    <property type="entry name" value="HTHGNTR"/>
</dbReference>
<dbReference type="PROSITE" id="PS50949">
    <property type="entry name" value="HTH_GNTR"/>
    <property type="match status" value="1"/>
</dbReference>
<evidence type="ECO:0000313" key="7">
    <source>
        <dbReference type="EMBL" id="ASG20766.1"/>
    </source>
</evidence>
<dbReference type="InterPro" id="IPR000524">
    <property type="entry name" value="Tscrpt_reg_HTH_GntR"/>
</dbReference>
<feature type="domain" description="HTH gntR-type" evidence="6">
    <location>
        <begin position="11"/>
        <end position="79"/>
    </location>
</feature>
<dbReference type="InterPro" id="IPR051446">
    <property type="entry name" value="HTH_trans_reg/aminotransferase"/>
</dbReference>
<dbReference type="InterPro" id="IPR036388">
    <property type="entry name" value="WH-like_DNA-bd_sf"/>
</dbReference>
<dbReference type="InterPro" id="IPR015421">
    <property type="entry name" value="PyrdxlP-dep_Trfase_major"/>
</dbReference>
<dbReference type="Pfam" id="PF00392">
    <property type="entry name" value="GntR"/>
    <property type="match status" value="1"/>
</dbReference>
<keyword evidence="8" id="KW-1185">Reference proteome</keyword>
<comment type="similarity">
    <text evidence="1">In the C-terminal section; belongs to the class-I pyridoxal-phosphate-dependent aminotransferase family.</text>
</comment>
<evidence type="ECO:0000256" key="3">
    <source>
        <dbReference type="ARBA" id="ARBA00023015"/>
    </source>
</evidence>
<sequence length="472" mass="50437">MAIQSIDVPARTLVETVMAEIHAWVDGRLLAAGARAPSIRVLAERLGVSKSTVVEAYDRLVAEGVLAARPGSGFYVAKRAAPLALMGTALAGAEPPPDRAVDPLWLMRQALEPGEGVLKPGCGWLPADWMPEPAIRRAFRALARAPSAALLDYDNPLGYPALRRHLADRFTARGIAAAADQILLTDSGSQAIDLVCRYLLEPGDVVLLDDPCYYNFKTVVAAHRARAVPVPYTPTGPDLAVFAQAAATHRPRLYITNAALHNPTGASLTAPVAHKLLTLAAAHDILIVEDDIFSDFEAEPSPRLAAFDGLERVVHIGSFSKTLSAAVRCGYVVARGDWIQGIADVKLATAFGNATTNPRIIHQLLTDGSYRRHMEGVRARLAGAMGRTVRRLEVLGLKPWVEPRGGMFLWATLPPGASSVALARAALDHGVVLAPGDVFSLTNTADGFLRFNVAQCDSPRIFEVLARAMDGA</sequence>
<dbReference type="Gene3D" id="1.10.10.10">
    <property type="entry name" value="Winged helix-like DNA-binding domain superfamily/Winged helix DNA-binding domain"/>
    <property type="match status" value="1"/>
</dbReference>
<evidence type="ECO:0000256" key="2">
    <source>
        <dbReference type="ARBA" id="ARBA00022898"/>
    </source>
</evidence>